<protein>
    <recommendedName>
        <fullName evidence="4">Secreted protein</fullName>
    </recommendedName>
</protein>
<dbReference type="Proteomes" id="UP000724874">
    <property type="component" value="Unassembled WGS sequence"/>
</dbReference>
<dbReference type="AlphaFoldDB" id="A0A9P5NYU3"/>
<feature type="signal peptide" evidence="1">
    <location>
        <begin position="1"/>
        <end position="18"/>
    </location>
</feature>
<evidence type="ECO:0000256" key="1">
    <source>
        <dbReference type="SAM" id="SignalP"/>
    </source>
</evidence>
<organism evidence="2 3">
    <name type="scientific">Gymnopilus junonius</name>
    <name type="common">Spectacular rustgill mushroom</name>
    <name type="synonym">Gymnopilus spectabilis subsp. junonius</name>
    <dbReference type="NCBI Taxonomy" id="109634"/>
    <lineage>
        <taxon>Eukaryota</taxon>
        <taxon>Fungi</taxon>
        <taxon>Dikarya</taxon>
        <taxon>Basidiomycota</taxon>
        <taxon>Agaricomycotina</taxon>
        <taxon>Agaricomycetes</taxon>
        <taxon>Agaricomycetidae</taxon>
        <taxon>Agaricales</taxon>
        <taxon>Agaricineae</taxon>
        <taxon>Hymenogastraceae</taxon>
        <taxon>Gymnopilus</taxon>
    </lineage>
</organism>
<evidence type="ECO:0008006" key="4">
    <source>
        <dbReference type="Google" id="ProtNLM"/>
    </source>
</evidence>
<gene>
    <name evidence="2" type="ORF">CPB84DRAFT_1743225</name>
</gene>
<reference evidence="2" key="1">
    <citation type="submission" date="2020-11" db="EMBL/GenBank/DDBJ databases">
        <authorList>
            <consortium name="DOE Joint Genome Institute"/>
            <person name="Ahrendt S."/>
            <person name="Riley R."/>
            <person name="Andreopoulos W."/>
            <person name="LaButti K."/>
            <person name="Pangilinan J."/>
            <person name="Ruiz-duenas F.J."/>
            <person name="Barrasa J.M."/>
            <person name="Sanchez-Garcia M."/>
            <person name="Camarero S."/>
            <person name="Miyauchi S."/>
            <person name="Serrano A."/>
            <person name="Linde D."/>
            <person name="Babiker R."/>
            <person name="Drula E."/>
            <person name="Ayuso-Fernandez I."/>
            <person name="Pacheco R."/>
            <person name="Padilla G."/>
            <person name="Ferreira P."/>
            <person name="Barriuso J."/>
            <person name="Kellner H."/>
            <person name="Castanera R."/>
            <person name="Alfaro M."/>
            <person name="Ramirez L."/>
            <person name="Pisabarro A.G."/>
            <person name="Kuo A."/>
            <person name="Tritt A."/>
            <person name="Lipzen A."/>
            <person name="He G."/>
            <person name="Yan M."/>
            <person name="Ng V."/>
            <person name="Cullen D."/>
            <person name="Martin F."/>
            <person name="Rosso M.-N."/>
            <person name="Henrissat B."/>
            <person name="Hibbett D."/>
            <person name="Martinez A.T."/>
            <person name="Grigoriev I.V."/>
        </authorList>
    </citation>
    <scope>NUCLEOTIDE SEQUENCE</scope>
    <source>
        <strain evidence="2">AH 44721</strain>
    </source>
</reference>
<evidence type="ECO:0000313" key="2">
    <source>
        <dbReference type="EMBL" id="KAF8911114.1"/>
    </source>
</evidence>
<keyword evidence="3" id="KW-1185">Reference proteome</keyword>
<dbReference type="OrthoDB" id="3062683at2759"/>
<name>A0A9P5NYU3_GYMJU</name>
<comment type="caution">
    <text evidence="2">The sequence shown here is derived from an EMBL/GenBank/DDBJ whole genome shotgun (WGS) entry which is preliminary data.</text>
</comment>
<feature type="chain" id="PRO_5040130299" description="Secreted protein" evidence="1">
    <location>
        <begin position="19"/>
        <end position="142"/>
    </location>
</feature>
<accession>A0A9P5NYU3</accession>
<proteinExistence type="predicted"/>
<evidence type="ECO:0000313" key="3">
    <source>
        <dbReference type="Proteomes" id="UP000724874"/>
    </source>
</evidence>
<sequence length="142" mass="16893">MNMKKLIAMVILQTPIFGRWTNWATASTIAPLAQLKLKPCNMVPTPNIADKERRHEAHRKYYAQLIIIINSRLANETPEAREQHLIRHCRTQAEYRMANRMQLKLKSWQDRKEKKWRQCQEQDERKYVALMEQIGEIEPPVV</sequence>
<keyword evidence="1" id="KW-0732">Signal</keyword>
<dbReference type="EMBL" id="JADNYJ010000005">
    <property type="protein sequence ID" value="KAF8911114.1"/>
    <property type="molecule type" value="Genomic_DNA"/>
</dbReference>